<evidence type="ECO:0000256" key="10">
    <source>
        <dbReference type="ARBA" id="ARBA00023136"/>
    </source>
</evidence>
<keyword evidence="5" id="KW-0488">Methylation</keyword>
<sequence length="178" mass="18491">MKHAGVTLIEMLVVLMVIGILAGLTTYINLDRPDFNRAGADLLGTLQKARFEAVRQNRPVVVNFVITGTASTVQAFVDLNDNGVKDYLDVDGNGLHDVGELGDSALGGWTSTEYRGAVSLSEAAFGGSLSQSFSWQPDGTPGTTTGSGGQGRVVLVNRQGQRLAVSLSGAGLLSAGIP</sequence>
<dbReference type="Gene3D" id="3.55.40.10">
    <property type="entry name" value="minor pseudopilin epsh domain"/>
    <property type="match status" value="1"/>
</dbReference>
<protein>
    <recommendedName>
        <fullName evidence="13">General secretion pathway GspH domain-containing protein</fullName>
    </recommendedName>
</protein>
<evidence type="ECO:0000313" key="15">
    <source>
        <dbReference type="Proteomes" id="UP000236379"/>
    </source>
</evidence>
<evidence type="ECO:0000256" key="2">
    <source>
        <dbReference type="ARBA" id="ARBA00004377"/>
    </source>
</evidence>
<dbReference type="GO" id="GO:0015628">
    <property type="term" value="P:protein secretion by the type II secretion system"/>
    <property type="evidence" value="ECO:0007669"/>
    <property type="project" value="InterPro"/>
</dbReference>
<keyword evidence="7 12" id="KW-0812">Transmembrane</keyword>
<dbReference type="AlphaFoldDB" id="A0A2K3V1J8"/>
<evidence type="ECO:0000256" key="8">
    <source>
        <dbReference type="ARBA" id="ARBA00022764"/>
    </source>
</evidence>
<evidence type="ECO:0000256" key="5">
    <source>
        <dbReference type="ARBA" id="ARBA00022481"/>
    </source>
</evidence>
<dbReference type="OrthoDB" id="5732776at2"/>
<dbReference type="Proteomes" id="UP000236379">
    <property type="component" value="Unassembled WGS sequence"/>
</dbReference>
<keyword evidence="9 12" id="KW-1133">Transmembrane helix</keyword>
<dbReference type="RefSeq" id="WP_103313099.1">
    <property type="nucleotide sequence ID" value="NZ_PPPD01000001.1"/>
</dbReference>
<dbReference type="EMBL" id="PPPD01000001">
    <property type="protein sequence ID" value="PNY82667.1"/>
    <property type="molecule type" value="Genomic_DNA"/>
</dbReference>
<dbReference type="GO" id="GO:0015627">
    <property type="term" value="C:type II protein secretion system complex"/>
    <property type="evidence" value="ECO:0007669"/>
    <property type="project" value="InterPro"/>
</dbReference>
<name>A0A2K3V1J8_9DEIO</name>
<dbReference type="GO" id="GO:0005886">
    <property type="term" value="C:plasma membrane"/>
    <property type="evidence" value="ECO:0007669"/>
    <property type="project" value="UniProtKB-SubCell"/>
</dbReference>
<comment type="subcellular location">
    <subcellularLocation>
        <location evidence="2">Cell inner membrane</location>
        <topology evidence="2">Single-pass membrane protein</topology>
    </subcellularLocation>
    <subcellularLocation>
        <location evidence="1">Cell outer membrane</location>
        <topology evidence="1">Single-pass membrane protein</topology>
    </subcellularLocation>
    <subcellularLocation>
        <location evidence="3">Periplasm</location>
    </subcellularLocation>
</comment>
<dbReference type="SUPFAM" id="SSF54523">
    <property type="entry name" value="Pili subunits"/>
    <property type="match status" value="1"/>
</dbReference>
<dbReference type="GO" id="GO:0009279">
    <property type="term" value="C:cell outer membrane"/>
    <property type="evidence" value="ECO:0007669"/>
    <property type="project" value="UniProtKB-SubCell"/>
</dbReference>
<gene>
    <name evidence="14" type="ORF">CVO96_16090</name>
</gene>
<comment type="caution">
    <text evidence="14">The sequence shown here is derived from an EMBL/GenBank/DDBJ whole genome shotgun (WGS) entry which is preliminary data.</text>
</comment>
<keyword evidence="15" id="KW-1185">Reference proteome</keyword>
<dbReference type="Pfam" id="PF07963">
    <property type="entry name" value="N_methyl"/>
    <property type="match status" value="1"/>
</dbReference>
<evidence type="ECO:0000256" key="1">
    <source>
        <dbReference type="ARBA" id="ARBA00004203"/>
    </source>
</evidence>
<evidence type="ECO:0000313" key="14">
    <source>
        <dbReference type="EMBL" id="PNY82667.1"/>
    </source>
</evidence>
<feature type="transmembrane region" description="Helical" evidence="12">
    <location>
        <begin position="6"/>
        <end position="28"/>
    </location>
</feature>
<keyword evidence="8" id="KW-0574">Periplasm</keyword>
<evidence type="ECO:0000256" key="4">
    <source>
        <dbReference type="ARBA" id="ARBA00022475"/>
    </source>
</evidence>
<dbReference type="InterPro" id="IPR012902">
    <property type="entry name" value="N_methyl_site"/>
</dbReference>
<dbReference type="InterPro" id="IPR022346">
    <property type="entry name" value="T2SS_GspH"/>
</dbReference>
<evidence type="ECO:0000256" key="3">
    <source>
        <dbReference type="ARBA" id="ARBA00004418"/>
    </source>
</evidence>
<evidence type="ECO:0000259" key="13">
    <source>
        <dbReference type="Pfam" id="PF12019"/>
    </source>
</evidence>
<evidence type="ECO:0000256" key="11">
    <source>
        <dbReference type="ARBA" id="ARBA00023237"/>
    </source>
</evidence>
<dbReference type="Pfam" id="PF12019">
    <property type="entry name" value="GspH"/>
    <property type="match status" value="1"/>
</dbReference>
<reference evidence="14 15" key="1">
    <citation type="submission" date="2018-01" db="EMBL/GenBank/DDBJ databases">
        <title>Deinococcus koreensis sp. nov., a radiation-resistant bacterium isolated from river water.</title>
        <authorList>
            <person name="Choi A."/>
        </authorList>
    </citation>
    <scope>NUCLEOTIDE SEQUENCE [LARGE SCALE GENOMIC DNA]</scope>
    <source>
        <strain evidence="14 15">SJW1-2</strain>
    </source>
</reference>
<feature type="domain" description="General secretion pathway GspH" evidence="13">
    <location>
        <begin position="40"/>
        <end position="171"/>
    </location>
</feature>
<keyword evidence="10 12" id="KW-0472">Membrane</keyword>
<evidence type="ECO:0000256" key="12">
    <source>
        <dbReference type="SAM" id="Phobius"/>
    </source>
</evidence>
<evidence type="ECO:0000256" key="7">
    <source>
        <dbReference type="ARBA" id="ARBA00022692"/>
    </source>
</evidence>
<proteinExistence type="predicted"/>
<accession>A0A2K3V1J8</accession>
<keyword evidence="4" id="KW-1003">Cell membrane</keyword>
<dbReference type="NCBIfam" id="TIGR02532">
    <property type="entry name" value="IV_pilin_GFxxxE"/>
    <property type="match status" value="1"/>
</dbReference>
<dbReference type="InterPro" id="IPR045584">
    <property type="entry name" value="Pilin-like"/>
</dbReference>
<keyword evidence="6" id="KW-0997">Cell inner membrane</keyword>
<dbReference type="GO" id="GO:0042597">
    <property type="term" value="C:periplasmic space"/>
    <property type="evidence" value="ECO:0007669"/>
    <property type="project" value="UniProtKB-SubCell"/>
</dbReference>
<keyword evidence="11" id="KW-0998">Cell outer membrane</keyword>
<evidence type="ECO:0000256" key="6">
    <source>
        <dbReference type="ARBA" id="ARBA00022519"/>
    </source>
</evidence>
<organism evidence="14 15">
    <name type="scientific">Deinococcus koreensis</name>
    <dbReference type="NCBI Taxonomy" id="2054903"/>
    <lineage>
        <taxon>Bacteria</taxon>
        <taxon>Thermotogati</taxon>
        <taxon>Deinococcota</taxon>
        <taxon>Deinococci</taxon>
        <taxon>Deinococcales</taxon>
        <taxon>Deinococcaceae</taxon>
        <taxon>Deinococcus</taxon>
    </lineage>
</organism>
<evidence type="ECO:0000256" key="9">
    <source>
        <dbReference type="ARBA" id="ARBA00022989"/>
    </source>
</evidence>